<dbReference type="PANTHER" id="PTHR34605:SF3">
    <property type="entry name" value="P CELL-TYPE AGGLUTINATION PROTEIN MAP4-LIKE-RELATED"/>
    <property type="match status" value="1"/>
</dbReference>
<dbReference type="AlphaFoldDB" id="A0AAD3DKE9"/>
<keyword evidence="1" id="KW-0238">DNA-binding</keyword>
<keyword evidence="2" id="KW-0233">DNA recombination</keyword>
<organism evidence="3 4">
    <name type="scientific">Astrephomene gubernaculifera</name>
    <dbReference type="NCBI Taxonomy" id="47775"/>
    <lineage>
        <taxon>Eukaryota</taxon>
        <taxon>Viridiplantae</taxon>
        <taxon>Chlorophyta</taxon>
        <taxon>core chlorophytes</taxon>
        <taxon>Chlorophyceae</taxon>
        <taxon>CS clade</taxon>
        <taxon>Chlamydomonadales</taxon>
        <taxon>Astrephomenaceae</taxon>
        <taxon>Astrephomene</taxon>
    </lineage>
</organism>
<evidence type="ECO:0000313" key="3">
    <source>
        <dbReference type="EMBL" id="GFR43198.1"/>
    </source>
</evidence>
<keyword evidence="4" id="KW-1185">Reference proteome</keyword>
<dbReference type="SUPFAM" id="SSF56349">
    <property type="entry name" value="DNA breaking-rejoining enzymes"/>
    <property type="match status" value="1"/>
</dbReference>
<dbReference type="InterPro" id="IPR052925">
    <property type="entry name" value="Phage_Integrase-like_Recomb"/>
</dbReference>
<evidence type="ECO:0000313" key="4">
    <source>
        <dbReference type="Proteomes" id="UP001054857"/>
    </source>
</evidence>
<dbReference type="GO" id="GO:0003677">
    <property type="term" value="F:DNA binding"/>
    <property type="evidence" value="ECO:0007669"/>
    <property type="project" value="UniProtKB-KW"/>
</dbReference>
<dbReference type="InterPro" id="IPR010998">
    <property type="entry name" value="Integrase_recombinase_N"/>
</dbReference>
<evidence type="ECO:0000256" key="1">
    <source>
        <dbReference type="ARBA" id="ARBA00023125"/>
    </source>
</evidence>
<evidence type="ECO:0008006" key="5">
    <source>
        <dbReference type="Google" id="ProtNLM"/>
    </source>
</evidence>
<accession>A0AAD3DKE9</accession>
<sequence>MRAAFPPARGADLSPELVSLFIAHEADRVAPSTLSGTISALADWQRAKGFPAEASIRRNPLVQRTLRQAWRARAPAAAATAGGDAGAEPLPQRTKEAFPVPLLRLLLGWLAATADGAPARRAELEQDACWLVVGFFGMLRRSELAGLRLGDVHSLTGGVHVVRITRSKTDQVGAGVDVHLGASSGSGVRIGRIIGRHLERARSGGAEPSAPLFTRGPQWGPGSEAWRKEGFTRRLRALLGEMQRALPQIAGRVPDYASHSLRRGGATAAAEGGASGEQIKAHGRWRSEAVSAYILPSAAAKARIVGCM</sequence>
<gene>
    <name evidence="3" type="ORF">Agub_g4193</name>
</gene>
<dbReference type="Proteomes" id="UP001054857">
    <property type="component" value="Unassembled WGS sequence"/>
</dbReference>
<proteinExistence type="predicted"/>
<dbReference type="EMBL" id="BMAR01000005">
    <property type="protein sequence ID" value="GFR43198.1"/>
    <property type="molecule type" value="Genomic_DNA"/>
</dbReference>
<name>A0AAD3DKE9_9CHLO</name>
<dbReference type="PANTHER" id="PTHR34605">
    <property type="entry name" value="PHAGE_INTEGRASE DOMAIN-CONTAINING PROTEIN"/>
    <property type="match status" value="1"/>
</dbReference>
<reference evidence="3 4" key="1">
    <citation type="journal article" date="2021" name="Sci. Rep.">
        <title>Genome sequencing of the multicellular alga Astrephomene provides insights into convergent evolution of germ-soma differentiation.</title>
        <authorList>
            <person name="Yamashita S."/>
            <person name="Yamamoto K."/>
            <person name="Matsuzaki R."/>
            <person name="Suzuki S."/>
            <person name="Yamaguchi H."/>
            <person name="Hirooka S."/>
            <person name="Minakuchi Y."/>
            <person name="Miyagishima S."/>
            <person name="Kawachi M."/>
            <person name="Toyoda A."/>
            <person name="Nozaki H."/>
        </authorList>
    </citation>
    <scope>NUCLEOTIDE SEQUENCE [LARGE SCALE GENOMIC DNA]</scope>
    <source>
        <strain evidence="3 4">NIES-4017</strain>
    </source>
</reference>
<dbReference type="Gene3D" id="1.10.443.10">
    <property type="entry name" value="Intergrase catalytic core"/>
    <property type="match status" value="1"/>
</dbReference>
<dbReference type="InterPro" id="IPR011010">
    <property type="entry name" value="DNA_brk_join_enz"/>
</dbReference>
<evidence type="ECO:0000256" key="2">
    <source>
        <dbReference type="ARBA" id="ARBA00023172"/>
    </source>
</evidence>
<dbReference type="GO" id="GO:0006310">
    <property type="term" value="P:DNA recombination"/>
    <property type="evidence" value="ECO:0007669"/>
    <property type="project" value="UniProtKB-KW"/>
</dbReference>
<comment type="caution">
    <text evidence="3">The sequence shown here is derived from an EMBL/GenBank/DDBJ whole genome shotgun (WGS) entry which is preliminary data.</text>
</comment>
<dbReference type="Gene3D" id="1.10.150.130">
    <property type="match status" value="1"/>
</dbReference>
<dbReference type="InterPro" id="IPR013762">
    <property type="entry name" value="Integrase-like_cat_sf"/>
</dbReference>
<protein>
    <recommendedName>
        <fullName evidence="5">Tyr recombinase domain-containing protein</fullName>
    </recommendedName>
</protein>
<dbReference type="GO" id="GO:0015074">
    <property type="term" value="P:DNA integration"/>
    <property type="evidence" value="ECO:0007669"/>
    <property type="project" value="InterPro"/>
</dbReference>